<dbReference type="InterPro" id="IPR037401">
    <property type="entry name" value="SnoaL-like"/>
</dbReference>
<proteinExistence type="predicted"/>
<gene>
    <name evidence="2" type="ORF">OR37_02237</name>
</gene>
<feature type="domain" description="SnoaL-like" evidence="1">
    <location>
        <begin position="9"/>
        <end position="110"/>
    </location>
</feature>
<dbReference type="OrthoDB" id="1353852at2"/>
<evidence type="ECO:0000313" key="3">
    <source>
        <dbReference type="Proteomes" id="UP000013063"/>
    </source>
</evidence>
<reference evidence="2 3" key="1">
    <citation type="journal article" date="2013" name="Genome Announc.">
        <title>Draft Genome Sequence for Caulobacter sp. Strain OR37, a Bacterium Tolerant to Heavy Metals.</title>
        <authorList>
            <person name="Utturkar S.M."/>
            <person name="Bollmann A."/>
            <person name="Brzoska R.M."/>
            <person name="Klingeman D.M."/>
            <person name="Epstein S.E."/>
            <person name="Palumbo A.V."/>
            <person name="Brown S.D."/>
        </authorList>
    </citation>
    <scope>NUCLEOTIDE SEQUENCE [LARGE SCALE GENOMIC DNA]</scope>
    <source>
        <strain evidence="2 3">OR37</strain>
    </source>
</reference>
<sequence length="118" mass="13161">MSRLLTVLEQAYEAFNARDLARLRPLVHPQATWPNTLEDGSPLVGKEAVMGHFGRMFATMTPNIHVIEVIQETTDALTVDAQYAVESRAGQVWSDTRARLTYHFRDGLLAGMTILSGF</sequence>
<dbReference type="EMBL" id="APMP01000012">
    <property type="protein sequence ID" value="ENZ81810.1"/>
    <property type="molecule type" value="Genomic_DNA"/>
</dbReference>
<accession>R0CZZ2</accession>
<dbReference type="AlphaFoldDB" id="R0CZZ2"/>
<dbReference type="RefSeq" id="WP_004619671.1">
    <property type="nucleotide sequence ID" value="NZ_APMP01000012.1"/>
</dbReference>
<name>R0CZZ2_CAUVI</name>
<organism evidence="2 3">
    <name type="scientific">Caulobacter vibrioides OR37</name>
    <dbReference type="NCBI Taxonomy" id="1292034"/>
    <lineage>
        <taxon>Bacteria</taxon>
        <taxon>Pseudomonadati</taxon>
        <taxon>Pseudomonadota</taxon>
        <taxon>Alphaproteobacteria</taxon>
        <taxon>Caulobacterales</taxon>
        <taxon>Caulobacteraceae</taxon>
        <taxon>Caulobacter</taxon>
    </lineage>
</organism>
<dbReference type="Pfam" id="PF12680">
    <property type="entry name" value="SnoaL_2"/>
    <property type="match status" value="1"/>
</dbReference>
<comment type="caution">
    <text evidence="2">The sequence shown here is derived from an EMBL/GenBank/DDBJ whole genome shotgun (WGS) entry which is preliminary data.</text>
</comment>
<dbReference type="Gene3D" id="3.10.450.50">
    <property type="match status" value="1"/>
</dbReference>
<dbReference type="eggNOG" id="COG3631">
    <property type="taxonomic scope" value="Bacteria"/>
</dbReference>
<dbReference type="PATRIC" id="fig|1292034.3.peg.2221"/>
<keyword evidence="3" id="KW-1185">Reference proteome</keyword>
<dbReference type="SUPFAM" id="SSF54427">
    <property type="entry name" value="NTF2-like"/>
    <property type="match status" value="1"/>
</dbReference>
<dbReference type="Proteomes" id="UP000013063">
    <property type="component" value="Unassembled WGS sequence"/>
</dbReference>
<protein>
    <recommendedName>
        <fullName evidence="1">SnoaL-like domain-containing protein</fullName>
    </recommendedName>
</protein>
<evidence type="ECO:0000259" key="1">
    <source>
        <dbReference type="Pfam" id="PF12680"/>
    </source>
</evidence>
<dbReference type="InterPro" id="IPR032710">
    <property type="entry name" value="NTF2-like_dom_sf"/>
</dbReference>
<dbReference type="STRING" id="1292034.OR37_02237"/>
<evidence type="ECO:0000313" key="2">
    <source>
        <dbReference type="EMBL" id="ENZ81810.1"/>
    </source>
</evidence>